<feature type="region of interest" description="Disordered" evidence="1">
    <location>
        <begin position="1"/>
        <end position="66"/>
    </location>
</feature>
<feature type="compositionally biased region" description="Basic and acidic residues" evidence="1">
    <location>
        <begin position="119"/>
        <end position="129"/>
    </location>
</feature>
<name>A0A026WXN7_OOCBI</name>
<dbReference type="Proteomes" id="UP000053097">
    <property type="component" value="Unassembled WGS sequence"/>
</dbReference>
<accession>A0A026WXN7</accession>
<evidence type="ECO:0000313" key="2">
    <source>
        <dbReference type="EMBL" id="EZA59909.1"/>
    </source>
</evidence>
<evidence type="ECO:0000313" key="3">
    <source>
        <dbReference type="Proteomes" id="UP000053097"/>
    </source>
</evidence>
<dbReference type="EMBL" id="KK107087">
    <property type="protein sequence ID" value="EZA59909.1"/>
    <property type="molecule type" value="Genomic_DNA"/>
</dbReference>
<proteinExistence type="predicted"/>
<feature type="compositionally biased region" description="Basic and acidic residues" evidence="1">
    <location>
        <begin position="1"/>
        <end position="14"/>
    </location>
</feature>
<gene>
    <name evidence="2" type="ORF">X777_16112</name>
</gene>
<keyword evidence="3" id="KW-1185">Reference proteome</keyword>
<protein>
    <submittedName>
        <fullName evidence="2">Uncharacterized protein</fullName>
    </submittedName>
</protein>
<evidence type="ECO:0000256" key="1">
    <source>
        <dbReference type="SAM" id="MobiDB-lite"/>
    </source>
</evidence>
<reference evidence="2 3" key="1">
    <citation type="journal article" date="2014" name="Curr. Biol.">
        <title>The genome of the clonal raider ant Cerapachys biroi.</title>
        <authorList>
            <person name="Oxley P.R."/>
            <person name="Ji L."/>
            <person name="Fetter-Pruneda I."/>
            <person name="McKenzie S.K."/>
            <person name="Li C."/>
            <person name="Hu H."/>
            <person name="Zhang G."/>
            <person name="Kronauer D.J."/>
        </authorList>
    </citation>
    <scope>NUCLEOTIDE SEQUENCE [LARGE SCALE GENOMIC DNA]</scope>
</reference>
<feature type="region of interest" description="Disordered" evidence="1">
    <location>
        <begin position="101"/>
        <end position="129"/>
    </location>
</feature>
<feature type="compositionally biased region" description="Basic and acidic residues" evidence="1">
    <location>
        <begin position="26"/>
        <end position="42"/>
    </location>
</feature>
<organism evidence="2 3">
    <name type="scientific">Ooceraea biroi</name>
    <name type="common">Clonal raider ant</name>
    <name type="synonym">Cerapachys biroi</name>
    <dbReference type="NCBI Taxonomy" id="2015173"/>
    <lineage>
        <taxon>Eukaryota</taxon>
        <taxon>Metazoa</taxon>
        <taxon>Ecdysozoa</taxon>
        <taxon>Arthropoda</taxon>
        <taxon>Hexapoda</taxon>
        <taxon>Insecta</taxon>
        <taxon>Pterygota</taxon>
        <taxon>Neoptera</taxon>
        <taxon>Endopterygota</taxon>
        <taxon>Hymenoptera</taxon>
        <taxon>Apocrita</taxon>
        <taxon>Aculeata</taxon>
        <taxon>Formicoidea</taxon>
        <taxon>Formicidae</taxon>
        <taxon>Dorylinae</taxon>
        <taxon>Ooceraea</taxon>
    </lineage>
</organism>
<sequence length="153" mass="16472">MLKDHGEPGHKSDTTRGWTSKGVDGAGERARSTRETQGERRNAGSTAANMRERHNMKTLSAVSRKAHSNVLSLAAAPARSNAISHPRWQCHVRTSGFQVGTCPPDSHGPKAPPGTGVREAPEPICERNGRGIGCKRFGAAFRPKSTTDPPEER</sequence>
<dbReference type="AlphaFoldDB" id="A0A026WXN7"/>